<accession>A0A9N8EQG2</accession>
<dbReference type="OrthoDB" id="2498029at2759"/>
<dbReference type="PANTHER" id="PTHR11614">
    <property type="entry name" value="PHOSPHOLIPASE-RELATED"/>
    <property type="match status" value="1"/>
</dbReference>
<organism evidence="2 3">
    <name type="scientific">Seminavis robusta</name>
    <dbReference type="NCBI Taxonomy" id="568900"/>
    <lineage>
        <taxon>Eukaryota</taxon>
        <taxon>Sar</taxon>
        <taxon>Stramenopiles</taxon>
        <taxon>Ochrophyta</taxon>
        <taxon>Bacillariophyta</taxon>
        <taxon>Bacillariophyceae</taxon>
        <taxon>Bacillariophycidae</taxon>
        <taxon>Naviculales</taxon>
        <taxon>Naviculaceae</taxon>
        <taxon>Seminavis</taxon>
    </lineage>
</organism>
<dbReference type="InterPro" id="IPR022742">
    <property type="entry name" value="Hydrolase_4"/>
</dbReference>
<evidence type="ECO:0000313" key="3">
    <source>
        <dbReference type="Proteomes" id="UP001153069"/>
    </source>
</evidence>
<evidence type="ECO:0000259" key="1">
    <source>
        <dbReference type="Pfam" id="PF12146"/>
    </source>
</evidence>
<sequence>MLAATPREQRCFLPMMKPSGMQGILLLISILILISANTSTAFVPFLQQSNRNSSSSLGFFGRFRRNNNNQRHFDDNFDYSTISTELPPHLTSIPAIQELEDVFDDDTNNYVCQHGWMDSVEKDGARLHYRRFLPKEDGTEPRGIIVWMHGIQGFGGGAHIVDHGNTTVTKTNMAFIADRFVGEKNYAVYSLDLYGHGYSEGRRHFVTSWQNNLQDYTNFLKHVASLHDNEDDATDVPLFCAGESYGGCLTLHLAAQQEEKEALPPQLDSILLLAPAVIAADLPPAPVTFILKQILARLAPRWQPFFMPHPVSPENVWRDETLRQRNLDRTPEPYIGGSGTQFRLGTAVQLLDALDACRDTAIPALKTTPFCVVHGDNDRAVPIDGTNYLDEHAPVKERAVRREPGAYHDLLADPAKDNVVEFLLEWTEGRIAKRAARVSSN</sequence>
<dbReference type="InterPro" id="IPR051044">
    <property type="entry name" value="MAG_DAG_Lipase"/>
</dbReference>
<dbReference type="InterPro" id="IPR029058">
    <property type="entry name" value="AB_hydrolase_fold"/>
</dbReference>
<reference evidence="2" key="1">
    <citation type="submission" date="2020-06" db="EMBL/GenBank/DDBJ databases">
        <authorList>
            <consortium name="Plant Systems Biology data submission"/>
        </authorList>
    </citation>
    <scope>NUCLEOTIDE SEQUENCE</scope>
    <source>
        <strain evidence="2">D6</strain>
    </source>
</reference>
<gene>
    <name evidence="2" type="ORF">SEMRO_1510_G278600.1</name>
</gene>
<dbReference type="SUPFAM" id="SSF53474">
    <property type="entry name" value="alpha/beta-Hydrolases"/>
    <property type="match status" value="1"/>
</dbReference>
<proteinExistence type="predicted"/>
<dbReference type="Proteomes" id="UP001153069">
    <property type="component" value="Unassembled WGS sequence"/>
</dbReference>
<dbReference type="AlphaFoldDB" id="A0A9N8EQG2"/>
<protein>
    <submittedName>
        <fullName evidence="2">Monoglyceride lipase</fullName>
    </submittedName>
</protein>
<dbReference type="Gene3D" id="3.40.50.1820">
    <property type="entry name" value="alpha/beta hydrolase"/>
    <property type="match status" value="1"/>
</dbReference>
<comment type="caution">
    <text evidence="2">The sequence shown here is derived from an EMBL/GenBank/DDBJ whole genome shotgun (WGS) entry which is preliminary data.</text>
</comment>
<dbReference type="Pfam" id="PF12146">
    <property type="entry name" value="Hydrolase_4"/>
    <property type="match status" value="1"/>
</dbReference>
<evidence type="ECO:0000313" key="2">
    <source>
        <dbReference type="EMBL" id="CAB9524229.1"/>
    </source>
</evidence>
<dbReference type="EMBL" id="CAICTM010001508">
    <property type="protein sequence ID" value="CAB9524229.1"/>
    <property type="molecule type" value="Genomic_DNA"/>
</dbReference>
<name>A0A9N8EQG2_9STRA</name>
<keyword evidence="3" id="KW-1185">Reference proteome</keyword>
<feature type="domain" description="Serine aminopeptidase S33" evidence="1">
    <location>
        <begin position="178"/>
        <end position="414"/>
    </location>
</feature>